<proteinExistence type="predicted"/>
<accession>A0A828Z167</accession>
<evidence type="ECO:0000313" key="1">
    <source>
        <dbReference type="EMBL" id="EKR63720.1"/>
    </source>
</evidence>
<dbReference type="EMBL" id="AFLV02000057">
    <property type="protein sequence ID" value="EKR63720.1"/>
    <property type="molecule type" value="Genomic_DNA"/>
</dbReference>
<dbReference type="AlphaFoldDB" id="A0A828Z167"/>
<organism evidence="1 2">
    <name type="scientific">Leptospira weilii str. 2006001853</name>
    <dbReference type="NCBI Taxonomy" id="1001589"/>
    <lineage>
        <taxon>Bacteria</taxon>
        <taxon>Pseudomonadati</taxon>
        <taxon>Spirochaetota</taxon>
        <taxon>Spirochaetia</taxon>
        <taxon>Leptospirales</taxon>
        <taxon>Leptospiraceae</taxon>
        <taxon>Leptospira</taxon>
    </lineage>
</organism>
<protein>
    <submittedName>
        <fullName evidence="1">Uncharacterized protein</fullName>
    </submittedName>
</protein>
<name>A0A828Z167_9LEPT</name>
<evidence type="ECO:0000313" key="2">
    <source>
        <dbReference type="Proteomes" id="UP000001338"/>
    </source>
</evidence>
<reference evidence="1 2" key="1">
    <citation type="submission" date="2012-10" db="EMBL/GenBank/DDBJ databases">
        <authorList>
            <person name="Harkins D.M."/>
            <person name="Durkin A.S."/>
            <person name="Brinkac L.M."/>
            <person name="Haft D.H."/>
            <person name="Selengut J.D."/>
            <person name="Sanka R."/>
            <person name="DePew J."/>
            <person name="Purushe J."/>
            <person name="Whelen A.C."/>
            <person name="Vinetz J.M."/>
            <person name="Sutton G.G."/>
            <person name="Nierman W.C."/>
            <person name="Fouts D.E."/>
        </authorList>
    </citation>
    <scope>NUCLEOTIDE SEQUENCE [LARGE SCALE GENOMIC DNA]</scope>
    <source>
        <strain evidence="1 2">2006001853</strain>
    </source>
</reference>
<sequence length="149" mass="17602">MESDRLIIKYENKIFKTKTLGNSITRYHAFGKKYIFELHINPSLGELIVFDTVKKTTEDAYLYTNYHITKDNLIIILLSSPHYTQDRIDGNRWSLYVNHKLLKKNLVVKDRISFDEEKNLIKIYDGEKFLLKLVKSENHIDVHTLTPES</sequence>
<gene>
    <name evidence="1" type="ORF">LEP1GSC036_4639</name>
</gene>
<comment type="caution">
    <text evidence="1">The sequence shown here is derived from an EMBL/GenBank/DDBJ whole genome shotgun (WGS) entry which is preliminary data.</text>
</comment>
<dbReference type="Proteomes" id="UP000001338">
    <property type="component" value="Unassembled WGS sequence"/>
</dbReference>